<evidence type="ECO:0000313" key="2">
    <source>
        <dbReference type="EMBL" id="KAJ4387092.1"/>
    </source>
</evidence>
<reference evidence="2" key="1">
    <citation type="submission" date="2022-10" db="EMBL/GenBank/DDBJ databases">
        <title>Tapping the CABI collections for fungal endophytes: first genome assemblies for Collariella, Neodidymelliopsis, Ascochyta clinopodiicola, Didymella pomorum, Didymosphaeria variabile, Neocosmospora piperis and Neocucurbitaria cava.</title>
        <authorList>
            <person name="Hill R."/>
        </authorList>
    </citation>
    <scope>NUCLEOTIDE SEQUENCE</scope>
    <source>
        <strain evidence="2">IMI 355082</strain>
    </source>
</reference>
<dbReference type="InterPro" id="IPR035979">
    <property type="entry name" value="RBD_domain_sf"/>
</dbReference>
<evidence type="ECO:0000256" key="1">
    <source>
        <dbReference type="SAM" id="MobiDB-lite"/>
    </source>
</evidence>
<dbReference type="GO" id="GO:0003676">
    <property type="term" value="F:nucleic acid binding"/>
    <property type="evidence" value="ECO:0007669"/>
    <property type="project" value="InterPro"/>
</dbReference>
<dbReference type="AlphaFoldDB" id="A0A9W9CU23"/>
<dbReference type="EMBL" id="JAPEVB010000005">
    <property type="protein sequence ID" value="KAJ4387092.1"/>
    <property type="molecule type" value="Genomic_DNA"/>
</dbReference>
<dbReference type="SUPFAM" id="SSF54928">
    <property type="entry name" value="RNA-binding domain, RBD"/>
    <property type="match status" value="1"/>
</dbReference>
<organism evidence="2 3">
    <name type="scientific">Gnomoniopsis smithogilvyi</name>
    <dbReference type="NCBI Taxonomy" id="1191159"/>
    <lineage>
        <taxon>Eukaryota</taxon>
        <taxon>Fungi</taxon>
        <taxon>Dikarya</taxon>
        <taxon>Ascomycota</taxon>
        <taxon>Pezizomycotina</taxon>
        <taxon>Sordariomycetes</taxon>
        <taxon>Sordariomycetidae</taxon>
        <taxon>Diaporthales</taxon>
        <taxon>Gnomoniaceae</taxon>
        <taxon>Gnomoniopsis</taxon>
    </lineage>
</organism>
<evidence type="ECO:0000313" key="3">
    <source>
        <dbReference type="Proteomes" id="UP001140453"/>
    </source>
</evidence>
<gene>
    <name evidence="2" type="ORF">N0V93_007679</name>
</gene>
<name>A0A9W9CU23_9PEZI</name>
<proteinExistence type="predicted"/>
<sequence length="497" mass="54595">MTSRTPPLRYAYHDQAHDSTPSYPPATAQNDITSNGSFSPWSDARLSNLTSPNRATPASGPTPGPPVSIDYLLSSVRARRGGAGRGRERGEPSTPCQFRPARNVPSYLDQAGSQSSQCFEKHSNFPGLLDIRLPDNITGSSAATAYSRRTASIDTIKPDATVRCYPDSSSFGVSVNSQECPYNFAVPSRSSGSLQATAATAATADAPIYYQPMSSLMSMHTPSQTERTTLGDMDLHNRHSTAFDHLTASMQRFGLNDLGAGLNNVEVGPVARVQRHFSPHYQGDIFLPANQSEDIPDDLNCSLFIVNLPPSLTTHELVAAIHKMGPLGRIFAIHINGPELQRNHPGCAAKVVFFQREVAQSFFTRCESSGFRVNEYHSRVMWNRIKTSEKSHLTNSDASRVLLIGGPPSIVNSSTLTDFFHTKLEFQIDNIITHAPGSVGNEDAVIEYRFGSFRCQSQAAKMALARELPHIRCFFGKDPLEPEVYRPFEYFNFTESV</sequence>
<dbReference type="Proteomes" id="UP001140453">
    <property type="component" value="Unassembled WGS sequence"/>
</dbReference>
<accession>A0A9W9CU23</accession>
<feature type="region of interest" description="Disordered" evidence="1">
    <location>
        <begin position="1"/>
        <end position="102"/>
    </location>
</feature>
<protein>
    <recommendedName>
        <fullName evidence="4">RRM domain-containing protein</fullName>
    </recommendedName>
</protein>
<feature type="compositionally biased region" description="Polar residues" evidence="1">
    <location>
        <begin position="27"/>
        <end position="54"/>
    </location>
</feature>
<dbReference type="OrthoDB" id="3508416at2759"/>
<keyword evidence="3" id="KW-1185">Reference proteome</keyword>
<comment type="caution">
    <text evidence="2">The sequence shown here is derived from an EMBL/GenBank/DDBJ whole genome shotgun (WGS) entry which is preliminary data.</text>
</comment>
<evidence type="ECO:0008006" key="4">
    <source>
        <dbReference type="Google" id="ProtNLM"/>
    </source>
</evidence>